<evidence type="ECO:0000256" key="1">
    <source>
        <dbReference type="ARBA" id="ARBA00043967"/>
    </source>
</evidence>
<accession>A0ABW6IGM3</accession>
<dbReference type="PANTHER" id="PTHR43575">
    <property type="entry name" value="PROTEIN ABCI7, CHLOROPLASTIC"/>
    <property type="match status" value="1"/>
</dbReference>
<comment type="caution">
    <text evidence="4">The sequence shown here is derived from an EMBL/GenBank/DDBJ whole genome shotgun (WGS) entry which is preliminary data.</text>
</comment>
<dbReference type="Pfam" id="PF01458">
    <property type="entry name" value="SUFBD_core"/>
    <property type="match status" value="1"/>
</dbReference>
<evidence type="ECO:0000259" key="3">
    <source>
        <dbReference type="Pfam" id="PF19295"/>
    </source>
</evidence>
<dbReference type="SUPFAM" id="SSF101960">
    <property type="entry name" value="Stabilizer of iron transporter SufD"/>
    <property type="match status" value="1"/>
</dbReference>
<reference evidence="4 5" key="1">
    <citation type="submission" date="2024-10" db="EMBL/GenBank/DDBJ databases">
        <authorList>
            <person name="Ratan Roy A."/>
            <person name="Morales Sandoval P.H."/>
            <person name="De Los Santos Villalobos S."/>
            <person name="Chakraborty S."/>
            <person name="Mukherjee J."/>
        </authorList>
    </citation>
    <scope>NUCLEOTIDE SEQUENCE [LARGE SCALE GENOMIC DNA]</scope>
    <source>
        <strain evidence="4 5">S1</strain>
    </source>
</reference>
<dbReference type="InterPro" id="IPR000825">
    <property type="entry name" value="SUF_FeS_clus_asmbl_SufBD_core"/>
</dbReference>
<dbReference type="InterPro" id="IPR011542">
    <property type="entry name" value="SUF_FeS_clus_asmbl_SufD"/>
</dbReference>
<dbReference type="InterPro" id="IPR055346">
    <property type="entry name" value="Fe-S_cluster_assembly_SufBD"/>
</dbReference>
<dbReference type="Proteomes" id="UP001600165">
    <property type="component" value="Unassembled WGS sequence"/>
</dbReference>
<dbReference type="EMBL" id="JBHZOL010000071">
    <property type="protein sequence ID" value="MFE4106765.1"/>
    <property type="molecule type" value="Genomic_DNA"/>
</dbReference>
<dbReference type="Pfam" id="PF19295">
    <property type="entry name" value="SufBD_N"/>
    <property type="match status" value="1"/>
</dbReference>
<gene>
    <name evidence="4" type="primary">sufD</name>
    <name evidence="4" type="ORF">ACFVKH_10790</name>
</gene>
<keyword evidence="5" id="KW-1185">Reference proteome</keyword>
<dbReference type="NCBIfam" id="TIGR01981">
    <property type="entry name" value="sufD"/>
    <property type="match status" value="1"/>
</dbReference>
<dbReference type="RefSeq" id="WP_377964827.1">
    <property type="nucleotide sequence ID" value="NZ_JBHZOL010000071.1"/>
</dbReference>
<organism evidence="4 5">
    <name type="scientific">Almyronema epifaneia S1</name>
    <dbReference type="NCBI Taxonomy" id="2991925"/>
    <lineage>
        <taxon>Bacteria</taxon>
        <taxon>Bacillati</taxon>
        <taxon>Cyanobacteriota</taxon>
        <taxon>Cyanophyceae</taxon>
        <taxon>Nodosilineales</taxon>
        <taxon>Nodosilineaceae</taxon>
        <taxon>Almyronema</taxon>
        <taxon>Almyronema epifaneia</taxon>
    </lineage>
</organism>
<proteinExistence type="inferred from homology"/>
<feature type="domain" description="SUF system FeS cluster assembly SufBD core" evidence="2">
    <location>
        <begin position="196"/>
        <end position="422"/>
    </location>
</feature>
<evidence type="ECO:0000259" key="2">
    <source>
        <dbReference type="Pfam" id="PF01458"/>
    </source>
</evidence>
<dbReference type="InterPro" id="IPR037284">
    <property type="entry name" value="SUF_FeS_clus_asmbl_SufBD_sf"/>
</dbReference>
<evidence type="ECO:0000313" key="4">
    <source>
        <dbReference type="EMBL" id="MFE4106765.1"/>
    </source>
</evidence>
<sequence>MELSVSNHSLSPLSEPETYLTQLLATVTAAVPTALALPALRQTATALVQEQTFPSPRQEAWRFSDLSGLLALAFQVAEPPSPSALEAIAAIPARPETANSRLVFVNGVYVEALSSRSALPEAVVVGSLATLYAQPDLQPEIERHLAQAQGHNEVFTALNTAGFQDAALIWVPRSVELSVPIQLVHYSLPVPEQTPVIAQPRTLVMAAANSSLTLIEEYHSLGEGHCFTNAVSEIWLAANAQVHHVRLQDEAKTTFHIAKTAVTQARDSFYSCTAIDLGARLARHHLETYQTGEQTNTRLYGLSAIAGDQLADTQSLISLSQPYGSADQLHKCIVGDRAHAVFSGKIYVPREAQHTHAAQLNRNLLLSNKSRVDTKPQLEIIADNVKCAHGATVSQLEADEIFYLQSRGINAEQAQRLLIYGFAMEIVEKIPVDSLRESLTQRVNQWMS</sequence>
<feature type="domain" description="SUF system FeS cluster assembly SufBD N-terminal" evidence="3">
    <location>
        <begin position="36"/>
        <end position="183"/>
    </location>
</feature>
<evidence type="ECO:0000313" key="5">
    <source>
        <dbReference type="Proteomes" id="UP001600165"/>
    </source>
</evidence>
<dbReference type="PANTHER" id="PTHR43575:SF1">
    <property type="entry name" value="PROTEIN ABCI7, CHLOROPLASTIC"/>
    <property type="match status" value="1"/>
</dbReference>
<name>A0ABW6IGM3_9CYAN</name>
<comment type="similarity">
    <text evidence="1">Belongs to the iron-sulfur cluster assembly SufBD family.</text>
</comment>
<dbReference type="InterPro" id="IPR045595">
    <property type="entry name" value="SufBD_N"/>
</dbReference>
<protein>
    <submittedName>
        <fullName evidence="4">Fe-S cluster assembly protein SufD</fullName>
    </submittedName>
</protein>